<sequence length="664" mass="76770">MLPNNFQILNRPNWFPFYNERLPVAEGNPPVPEDDDQASVATDVNDRFNVPPMIEVGDDDIEFEAPGIVDDDQYILSDPETEDEVQAEPVNAVPVPKKPSKSYLKNAPFSRFPNKELRNYFCKDFINTVIQSPEYPPILDEFTPSLVPSTFTAPFFDMTKRKFNSAISRGKHNWTVYYTKWGHQQYRSTARVIDLKKLVKETLAERPDLDYYKAIRKLFSGLTIDTYISHYLRCSFFQKAYKTNKIDNERYVTLFERQIPLEELLSTIHHAKPPHLISENVMYYILWKSLKAISVLHSLGISHNDINAGTIFIKNGGRIILGDFIFASHIGEKTAERQKKATAFNAYVTDVMGLVDVMARMMAPDYVKKLKSSSKPRAILHFKTDIKEFVKHTINMHYCISKKYGTHHDYTNLCQRFRNELGQNEDKNLASDLHELLGGRNVKEGWMEFYALLNTYKLMPKKFIGKNGIAARIKPTAILIANLPNPGYHGQDRINTLDAHLRATFTIEIHPEGNNVAAIEEPQFGEPEFSFDANFKREYEILNLLQNYVYRKNRAIPNAIDRYYCLPWHLLKIRRVFYEYFVQVSLPDILSNEAAFNVDLAPERGLSIRVKMIEHTRRGKDVGELFYRMGNLDMPTPADHVLEIDQGVPPNNLQELIFLEEHLD</sequence>
<dbReference type="AlphaFoldDB" id="A0A7E4ZZ22"/>
<evidence type="ECO:0000313" key="2">
    <source>
        <dbReference type="Proteomes" id="UP000492821"/>
    </source>
</evidence>
<feature type="domain" description="Protein kinase" evidence="1">
    <location>
        <begin position="161"/>
        <end position="453"/>
    </location>
</feature>
<name>A0A7E4ZZ22_PANRE</name>
<protein>
    <submittedName>
        <fullName evidence="3">Protein kinase domain-containing protein</fullName>
    </submittedName>
</protein>
<keyword evidence="2" id="KW-1185">Reference proteome</keyword>
<dbReference type="InterPro" id="IPR011009">
    <property type="entry name" value="Kinase-like_dom_sf"/>
</dbReference>
<dbReference type="InterPro" id="IPR000719">
    <property type="entry name" value="Prot_kinase_dom"/>
</dbReference>
<dbReference type="GO" id="GO:0005524">
    <property type="term" value="F:ATP binding"/>
    <property type="evidence" value="ECO:0007669"/>
    <property type="project" value="InterPro"/>
</dbReference>
<dbReference type="SUPFAM" id="SSF56112">
    <property type="entry name" value="Protein kinase-like (PK-like)"/>
    <property type="match status" value="1"/>
</dbReference>
<evidence type="ECO:0000313" key="3">
    <source>
        <dbReference type="WBParaSite" id="Pan_g4617.t1"/>
    </source>
</evidence>
<proteinExistence type="predicted"/>
<dbReference type="GO" id="GO:0004672">
    <property type="term" value="F:protein kinase activity"/>
    <property type="evidence" value="ECO:0007669"/>
    <property type="project" value="InterPro"/>
</dbReference>
<accession>A0A7E4ZZ22</accession>
<organism evidence="2 3">
    <name type="scientific">Panagrellus redivivus</name>
    <name type="common">Microworm</name>
    <dbReference type="NCBI Taxonomy" id="6233"/>
    <lineage>
        <taxon>Eukaryota</taxon>
        <taxon>Metazoa</taxon>
        <taxon>Ecdysozoa</taxon>
        <taxon>Nematoda</taxon>
        <taxon>Chromadorea</taxon>
        <taxon>Rhabditida</taxon>
        <taxon>Tylenchina</taxon>
        <taxon>Panagrolaimomorpha</taxon>
        <taxon>Panagrolaimoidea</taxon>
        <taxon>Panagrolaimidae</taxon>
        <taxon>Panagrellus</taxon>
    </lineage>
</organism>
<reference evidence="2" key="1">
    <citation type="journal article" date="2013" name="Genetics">
        <title>The draft genome and transcriptome of Panagrellus redivivus are shaped by the harsh demands of a free-living lifestyle.</title>
        <authorList>
            <person name="Srinivasan J."/>
            <person name="Dillman A.R."/>
            <person name="Macchietto M.G."/>
            <person name="Heikkinen L."/>
            <person name="Lakso M."/>
            <person name="Fracchia K.M."/>
            <person name="Antoshechkin I."/>
            <person name="Mortazavi A."/>
            <person name="Wong G."/>
            <person name="Sternberg P.W."/>
        </authorList>
    </citation>
    <scope>NUCLEOTIDE SEQUENCE [LARGE SCALE GENOMIC DNA]</scope>
    <source>
        <strain evidence="2">MT8872</strain>
    </source>
</reference>
<evidence type="ECO:0000259" key="1">
    <source>
        <dbReference type="PROSITE" id="PS50011"/>
    </source>
</evidence>
<dbReference type="PROSITE" id="PS50011">
    <property type="entry name" value="PROTEIN_KINASE_DOM"/>
    <property type="match status" value="1"/>
</dbReference>
<dbReference type="WBParaSite" id="Pan_g4617.t1">
    <property type="protein sequence ID" value="Pan_g4617.t1"/>
    <property type="gene ID" value="Pan_g4617"/>
</dbReference>
<dbReference type="Proteomes" id="UP000492821">
    <property type="component" value="Unassembled WGS sequence"/>
</dbReference>
<reference evidence="3" key="2">
    <citation type="submission" date="2020-10" db="UniProtKB">
        <authorList>
            <consortium name="WormBaseParasite"/>
        </authorList>
    </citation>
    <scope>IDENTIFICATION</scope>
</reference>
<dbReference type="Gene3D" id="1.10.510.10">
    <property type="entry name" value="Transferase(Phosphotransferase) domain 1"/>
    <property type="match status" value="1"/>
</dbReference>